<evidence type="ECO:0000313" key="4">
    <source>
        <dbReference type="Proteomes" id="UP000253940"/>
    </source>
</evidence>
<comment type="similarity">
    <text evidence="1">Belongs to the YciI family.</text>
</comment>
<dbReference type="PANTHER" id="PTHR35174:SF4">
    <property type="entry name" value="BLL7163 PROTEIN"/>
    <property type="match status" value="1"/>
</dbReference>
<keyword evidence="4" id="KW-1185">Reference proteome</keyword>
<proteinExistence type="inferred from homology"/>
<dbReference type="Pfam" id="PF03795">
    <property type="entry name" value="YCII"/>
    <property type="match status" value="2"/>
</dbReference>
<dbReference type="InterPro" id="IPR005545">
    <property type="entry name" value="YCII"/>
</dbReference>
<dbReference type="Proteomes" id="UP000253940">
    <property type="component" value="Chromosome"/>
</dbReference>
<dbReference type="RefSeq" id="WP_114899742.1">
    <property type="nucleotide sequence ID" value="NZ_CP031222.1"/>
</dbReference>
<name>A0A345P8M5_9GAMM</name>
<feature type="domain" description="YCII-related" evidence="2">
    <location>
        <begin position="1"/>
        <end position="110"/>
    </location>
</feature>
<dbReference type="KEGG" id="mbah:HYN46_12815"/>
<dbReference type="InterPro" id="IPR011008">
    <property type="entry name" value="Dimeric_a/b-barrel"/>
</dbReference>
<reference evidence="3 4" key="1">
    <citation type="submission" date="2018-07" db="EMBL/GenBank/DDBJ databases">
        <title>Genome sequencing of Moraxellaceae gen. HYN0046.</title>
        <authorList>
            <person name="Kim M."/>
            <person name="Yi H."/>
        </authorList>
    </citation>
    <scope>NUCLEOTIDE SEQUENCE [LARGE SCALE GENOMIC DNA]</scope>
    <source>
        <strain evidence="3 4">HYN0046</strain>
    </source>
</reference>
<gene>
    <name evidence="3" type="ORF">HYN46_12815</name>
</gene>
<dbReference type="PANTHER" id="PTHR35174">
    <property type="entry name" value="BLL7171 PROTEIN-RELATED"/>
    <property type="match status" value="1"/>
</dbReference>
<accession>A0A345P8M5</accession>
<protein>
    <recommendedName>
        <fullName evidence="2">YCII-related domain-containing protein</fullName>
    </recommendedName>
</protein>
<dbReference type="AlphaFoldDB" id="A0A345P8M5"/>
<dbReference type="Gene3D" id="3.30.70.1060">
    <property type="entry name" value="Dimeric alpha+beta barrel"/>
    <property type="match status" value="2"/>
</dbReference>
<sequence>MRFLIIHQLDNPSAEAMAAEAALIKTMLRDDPVVVQSDVLLSSSRLHQQMPAARLEVTQTHAPVVLDPWTDTAEYTRSFLQIDVPDHEAALAWAQQWPASHVDSVVEVRAVGCPGGVHSVSGDIPADAKADTEHFMVIIHEESLLSEGTVPPQSVLDGMERYNIESVESGILLAGHGLHPSPDGARVKFTAGKASVIDGPFSESKELIAGYWLIQTKSKQEAIEWAKNYPFPVFNSATISVLPVVGLEHKHV</sequence>
<organism evidence="3 4">
    <name type="scientific">Aquirhabdus parva</name>
    <dbReference type="NCBI Taxonomy" id="2283318"/>
    <lineage>
        <taxon>Bacteria</taxon>
        <taxon>Pseudomonadati</taxon>
        <taxon>Pseudomonadota</taxon>
        <taxon>Gammaproteobacteria</taxon>
        <taxon>Moraxellales</taxon>
        <taxon>Moraxellaceae</taxon>
        <taxon>Aquirhabdus</taxon>
    </lineage>
</organism>
<feature type="domain" description="YCII-related" evidence="2">
    <location>
        <begin position="153"/>
        <end position="232"/>
    </location>
</feature>
<dbReference type="SUPFAM" id="SSF54909">
    <property type="entry name" value="Dimeric alpha+beta barrel"/>
    <property type="match status" value="2"/>
</dbReference>
<dbReference type="OrthoDB" id="9807535at2"/>
<evidence type="ECO:0000313" key="3">
    <source>
        <dbReference type="EMBL" id="AXI03634.1"/>
    </source>
</evidence>
<dbReference type="EMBL" id="CP031222">
    <property type="protein sequence ID" value="AXI03634.1"/>
    <property type="molecule type" value="Genomic_DNA"/>
</dbReference>
<evidence type="ECO:0000256" key="1">
    <source>
        <dbReference type="ARBA" id="ARBA00007689"/>
    </source>
</evidence>
<evidence type="ECO:0000259" key="2">
    <source>
        <dbReference type="Pfam" id="PF03795"/>
    </source>
</evidence>